<evidence type="ECO:0000256" key="1">
    <source>
        <dbReference type="ARBA" id="ARBA00022801"/>
    </source>
</evidence>
<gene>
    <name evidence="2" type="ORF">METZ01_LOCUS472068</name>
</gene>
<dbReference type="SFLD" id="SFLDG01129">
    <property type="entry name" value="C1.5:_HAD__Beta-PGM__Phosphata"/>
    <property type="match status" value="1"/>
</dbReference>
<feature type="non-terminal residue" evidence="2">
    <location>
        <position position="222"/>
    </location>
</feature>
<dbReference type="SFLD" id="SFLDS00003">
    <property type="entry name" value="Haloacid_Dehalogenase"/>
    <property type="match status" value="1"/>
</dbReference>
<dbReference type="InterPro" id="IPR023214">
    <property type="entry name" value="HAD_sf"/>
</dbReference>
<dbReference type="NCBIfam" id="TIGR01428">
    <property type="entry name" value="HAD_type_II"/>
    <property type="match status" value="1"/>
</dbReference>
<keyword evidence="1" id="KW-0378">Hydrolase</keyword>
<protein>
    <recommendedName>
        <fullName evidence="3">Haloacid dehalogenase, type II</fullName>
    </recommendedName>
</protein>
<dbReference type="Gene3D" id="3.40.50.1000">
    <property type="entry name" value="HAD superfamily/HAD-like"/>
    <property type="match status" value="1"/>
</dbReference>
<dbReference type="AlphaFoldDB" id="A0A383BH42"/>
<dbReference type="CDD" id="cd02588">
    <property type="entry name" value="HAD_L2-DEX"/>
    <property type="match status" value="1"/>
</dbReference>
<dbReference type="InterPro" id="IPR036412">
    <property type="entry name" value="HAD-like_sf"/>
</dbReference>
<dbReference type="GO" id="GO:0019120">
    <property type="term" value="F:hydrolase activity, acting on acid halide bonds, in C-halide compounds"/>
    <property type="evidence" value="ECO:0007669"/>
    <property type="project" value="InterPro"/>
</dbReference>
<dbReference type="NCBIfam" id="TIGR01549">
    <property type="entry name" value="HAD-SF-IA-v1"/>
    <property type="match status" value="1"/>
</dbReference>
<proteinExistence type="predicted"/>
<dbReference type="PANTHER" id="PTHR43316">
    <property type="entry name" value="HYDROLASE, HALOACID DELAHOGENASE-RELATED"/>
    <property type="match status" value="1"/>
</dbReference>
<sequence length="222" mass="25429">MPSKPQPKYISFDAYGTLVNFQMSPPTRIVFADRVDGKDMDEFLDDFEAYRGDEVLGTFKLYPQLVKDALKRTCARWGIEYKDSDGEEIMATVPTWGPYPDVPDPLAKLAEYYPLVILSNASEDQIYSNVDKLGAPFHAVFTGEQAGAYKPQFQAFEYMIEKLECNRSEILHVSSSLYYDIMPVHQLRFPQKVYVNRGFEWVDQNATVSPYNYHEVSDLSGL</sequence>
<name>A0A383BH42_9ZZZZ</name>
<accession>A0A383BH42</accession>
<dbReference type="InterPro" id="IPR006439">
    <property type="entry name" value="HAD-SF_hydro_IA"/>
</dbReference>
<evidence type="ECO:0000313" key="2">
    <source>
        <dbReference type="EMBL" id="SVE19214.1"/>
    </source>
</evidence>
<dbReference type="PANTHER" id="PTHR43316:SF9">
    <property type="entry name" value="ACID DEHALOGENASE, PUTATIVE (AFU_ORTHOLOGUE AFUA_6G14460)-RELATED"/>
    <property type="match status" value="1"/>
</dbReference>
<dbReference type="NCBIfam" id="TIGR01493">
    <property type="entry name" value="HAD-SF-IA-v2"/>
    <property type="match status" value="1"/>
</dbReference>
<dbReference type="Pfam" id="PF00702">
    <property type="entry name" value="Hydrolase"/>
    <property type="match status" value="1"/>
</dbReference>
<reference evidence="2" key="1">
    <citation type="submission" date="2018-05" db="EMBL/GenBank/DDBJ databases">
        <authorList>
            <person name="Lanie J.A."/>
            <person name="Ng W.-L."/>
            <person name="Kazmierczak K.M."/>
            <person name="Andrzejewski T.M."/>
            <person name="Davidsen T.M."/>
            <person name="Wayne K.J."/>
            <person name="Tettelin H."/>
            <person name="Glass J.I."/>
            <person name="Rusch D."/>
            <person name="Podicherti R."/>
            <person name="Tsui H.-C.T."/>
            <person name="Winkler M.E."/>
        </authorList>
    </citation>
    <scope>NUCLEOTIDE SEQUENCE</scope>
</reference>
<dbReference type="EMBL" id="UINC01200363">
    <property type="protein sequence ID" value="SVE19214.1"/>
    <property type="molecule type" value="Genomic_DNA"/>
</dbReference>
<dbReference type="SUPFAM" id="SSF56784">
    <property type="entry name" value="HAD-like"/>
    <property type="match status" value="1"/>
</dbReference>
<dbReference type="InterPro" id="IPR051540">
    <property type="entry name" value="S-2-haloacid_dehalogenase"/>
</dbReference>
<evidence type="ECO:0008006" key="3">
    <source>
        <dbReference type="Google" id="ProtNLM"/>
    </source>
</evidence>
<dbReference type="Gene3D" id="1.10.150.750">
    <property type="match status" value="1"/>
</dbReference>
<organism evidence="2">
    <name type="scientific">marine metagenome</name>
    <dbReference type="NCBI Taxonomy" id="408172"/>
    <lineage>
        <taxon>unclassified sequences</taxon>
        <taxon>metagenomes</taxon>
        <taxon>ecological metagenomes</taxon>
    </lineage>
</organism>
<dbReference type="InterPro" id="IPR006328">
    <property type="entry name" value="2-HAD"/>
</dbReference>